<dbReference type="InterPro" id="IPR036291">
    <property type="entry name" value="NAD(P)-bd_dom_sf"/>
</dbReference>
<dbReference type="PANTHER" id="PTHR43060">
    <property type="entry name" value="3-HYDROXYISOBUTYRATE DEHYDROGENASE-LIKE 1, MITOCHONDRIAL-RELATED"/>
    <property type="match status" value="1"/>
</dbReference>
<evidence type="ECO:0000313" key="2">
    <source>
        <dbReference type="EMBL" id="MFC5825978.1"/>
    </source>
</evidence>
<evidence type="ECO:0000313" key="3">
    <source>
        <dbReference type="Proteomes" id="UP001596058"/>
    </source>
</evidence>
<dbReference type="Gene3D" id="3.40.50.720">
    <property type="entry name" value="NAD(P)-binding Rossmann-like Domain"/>
    <property type="match status" value="1"/>
</dbReference>
<dbReference type="PANTHER" id="PTHR43060:SF15">
    <property type="entry name" value="3-HYDROXYISOBUTYRATE DEHYDROGENASE-LIKE 1, MITOCHONDRIAL-RELATED"/>
    <property type="match status" value="1"/>
</dbReference>
<gene>
    <name evidence="2" type="ORF">ACFPZ3_19105</name>
</gene>
<proteinExistence type="predicted"/>
<dbReference type="RefSeq" id="WP_379515487.1">
    <property type="nucleotide sequence ID" value="NZ_JBHSPA010000023.1"/>
</dbReference>
<reference evidence="3" key="1">
    <citation type="journal article" date="2019" name="Int. J. Syst. Evol. Microbiol.">
        <title>The Global Catalogue of Microorganisms (GCM) 10K type strain sequencing project: providing services to taxonomists for standard genome sequencing and annotation.</title>
        <authorList>
            <consortium name="The Broad Institute Genomics Platform"/>
            <consortium name="The Broad Institute Genome Sequencing Center for Infectious Disease"/>
            <person name="Wu L."/>
            <person name="Ma J."/>
        </authorList>
    </citation>
    <scope>NUCLEOTIDE SEQUENCE [LARGE SCALE GENOMIC DNA]</scope>
    <source>
        <strain evidence="3">CCUG 53903</strain>
    </source>
</reference>
<feature type="domain" description="6-phosphogluconate dehydrogenase NADP-binding" evidence="1">
    <location>
        <begin position="34"/>
        <end position="88"/>
    </location>
</feature>
<accession>A0ABW1CNB6</accession>
<organism evidence="2 3">
    <name type="scientific">Nonomuraea insulae</name>
    <dbReference type="NCBI Taxonomy" id="1616787"/>
    <lineage>
        <taxon>Bacteria</taxon>
        <taxon>Bacillati</taxon>
        <taxon>Actinomycetota</taxon>
        <taxon>Actinomycetes</taxon>
        <taxon>Streptosporangiales</taxon>
        <taxon>Streptosporangiaceae</taxon>
        <taxon>Nonomuraea</taxon>
    </lineage>
</organism>
<dbReference type="EMBL" id="JBHSPA010000023">
    <property type="protein sequence ID" value="MFC5825978.1"/>
    <property type="molecule type" value="Genomic_DNA"/>
</dbReference>
<protein>
    <submittedName>
        <fullName evidence="2">NAD(P)-binding domain-containing protein</fullName>
    </submittedName>
</protein>
<dbReference type="SUPFAM" id="SSF51735">
    <property type="entry name" value="NAD(P)-binding Rossmann-fold domains"/>
    <property type="match status" value="1"/>
</dbReference>
<sequence length="142" mass="14959">MPPWRRVCDAGGEAHDGEVITMGEARRETGRTTTVAVLGTGLMGSAMARRMAGQGLDVHAWNRSADKLQALKPWGVTAAASVEEAADARRHMLDSPVSGSSEPAAHGRLTLIVSGGEDARGPFSTCSVHTPCTWARRDKPPG</sequence>
<evidence type="ECO:0000259" key="1">
    <source>
        <dbReference type="Pfam" id="PF03446"/>
    </source>
</evidence>
<dbReference type="Pfam" id="PF03446">
    <property type="entry name" value="NAD_binding_2"/>
    <property type="match status" value="1"/>
</dbReference>
<dbReference type="InterPro" id="IPR006115">
    <property type="entry name" value="6PGDH_NADP-bd"/>
</dbReference>
<name>A0ABW1CNB6_9ACTN</name>
<keyword evidence="3" id="KW-1185">Reference proteome</keyword>
<dbReference type="Proteomes" id="UP001596058">
    <property type="component" value="Unassembled WGS sequence"/>
</dbReference>
<comment type="caution">
    <text evidence="2">The sequence shown here is derived from an EMBL/GenBank/DDBJ whole genome shotgun (WGS) entry which is preliminary data.</text>
</comment>